<dbReference type="Proteomes" id="UP000887578">
    <property type="component" value="Unplaced"/>
</dbReference>
<proteinExistence type="predicted"/>
<sequence>MLDKNCSHLSLVCANVSHPNDPEAVSAYLNHINKNVKKIASRTKKFAKNVLDKAYPNVIVEAAKKFLGPNPLPHSVYNETAEKIRKELDDRDVEE</sequence>
<reference evidence="2" key="1">
    <citation type="submission" date="2022-11" db="UniProtKB">
        <authorList>
            <consortium name="WormBaseParasite"/>
        </authorList>
    </citation>
    <scope>IDENTIFICATION</scope>
</reference>
<dbReference type="AlphaFoldDB" id="A0A914QGL3"/>
<accession>A0A914QGL3</accession>
<protein>
    <submittedName>
        <fullName evidence="2">Uncharacterized protein</fullName>
    </submittedName>
</protein>
<keyword evidence="1" id="KW-1185">Reference proteome</keyword>
<organism evidence="1 2">
    <name type="scientific">Panagrolaimus davidi</name>
    <dbReference type="NCBI Taxonomy" id="227884"/>
    <lineage>
        <taxon>Eukaryota</taxon>
        <taxon>Metazoa</taxon>
        <taxon>Ecdysozoa</taxon>
        <taxon>Nematoda</taxon>
        <taxon>Chromadorea</taxon>
        <taxon>Rhabditida</taxon>
        <taxon>Tylenchina</taxon>
        <taxon>Panagrolaimomorpha</taxon>
        <taxon>Panagrolaimoidea</taxon>
        <taxon>Panagrolaimidae</taxon>
        <taxon>Panagrolaimus</taxon>
    </lineage>
</organism>
<dbReference type="WBParaSite" id="PDA_v2.g2863.t1">
    <property type="protein sequence ID" value="PDA_v2.g2863.t1"/>
    <property type="gene ID" value="PDA_v2.g2863"/>
</dbReference>
<name>A0A914QGL3_9BILA</name>
<evidence type="ECO:0000313" key="1">
    <source>
        <dbReference type="Proteomes" id="UP000887578"/>
    </source>
</evidence>
<evidence type="ECO:0000313" key="2">
    <source>
        <dbReference type="WBParaSite" id="PDA_v2.g2863.t1"/>
    </source>
</evidence>